<feature type="domain" description="Signal transduction histidine kinase subgroup 3 dimerisation and phosphoacceptor" evidence="10">
    <location>
        <begin position="181"/>
        <end position="246"/>
    </location>
</feature>
<dbReference type="InterPro" id="IPR011712">
    <property type="entry name" value="Sig_transdc_His_kin_sub3_dim/P"/>
</dbReference>
<evidence type="ECO:0000256" key="5">
    <source>
        <dbReference type="ARBA" id="ARBA00022741"/>
    </source>
</evidence>
<dbReference type="AlphaFoldDB" id="A0A5C4VHF9"/>
<dbReference type="Proteomes" id="UP000312512">
    <property type="component" value="Unassembled WGS sequence"/>
</dbReference>
<dbReference type="OrthoDB" id="227596at2"/>
<dbReference type="Pfam" id="PF07730">
    <property type="entry name" value="HisKA_3"/>
    <property type="match status" value="1"/>
</dbReference>
<dbReference type="PANTHER" id="PTHR24421:SF10">
    <property type="entry name" value="NITRATE_NITRITE SENSOR PROTEIN NARQ"/>
    <property type="match status" value="1"/>
</dbReference>
<dbReference type="GO" id="GO:0016020">
    <property type="term" value="C:membrane"/>
    <property type="evidence" value="ECO:0007669"/>
    <property type="project" value="InterPro"/>
</dbReference>
<feature type="domain" description="DUF7134" evidence="11">
    <location>
        <begin position="15"/>
        <end position="141"/>
    </location>
</feature>
<keyword evidence="8" id="KW-0902">Two-component regulatory system</keyword>
<reference evidence="12 13" key="1">
    <citation type="submission" date="2019-10" db="EMBL/GenBank/DDBJ databases">
        <title>Nonomuraea sp. nov., isolated from Phyllanthus amarus.</title>
        <authorList>
            <person name="Klykleung N."/>
            <person name="Tanasupawat S."/>
        </authorList>
    </citation>
    <scope>NUCLEOTIDE SEQUENCE [LARGE SCALE GENOMIC DNA]</scope>
    <source>
        <strain evidence="12 13">PA1-10</strain>
    </source>
</reference>
<dbReference type="Gene3D" id="1.20.5.1930">
    <property type="match status" value="1"/>
</dbReference>
<evidence type="ECO:0000256" key="1">
    <source>
        <dbReference type="ARBA" id="ARBA00000085"/>
    </source>
</evidence>
<evidence type="ECO:0000256" key="2">
    <source>
        <dbReference type="ARBA" id="ARBA00012438"/>
    </source>
</evidence>
<comment type="catalytic activity">
    <reaction evidence="1">
        <text>ATP + protein L-histidine = ADP + protein N-phospho-L-histidine.</text>
        <dbReference type="EC" id="2.7.13.3"/>
    </reaction>
</comment>
<evidence type="ECO:0000256" key="4">
    <source>
        <dbReference type="ARBA" id="ARBA00022679"/>
    </source>
</evidence>
<feature type="domain" description="Histidine kinase/HSP90-like ATPase" evidence="9">
    <location>
        <begin position="293"/>
        <end position="382"/>
    </location>
</feature>
<dbReference type="InterPro" id="IPR036890">
    <property type="entry name" value="HATPase_C_sf"/>
</dbReference>
<evidence type="ECO:0000256" key="6">
    <source>
        <dbReference type="ARBA" id="ARBA00022777"/>
    </source>
</evidence>
<dbReference type="EC" id="2.7.13.3" evidence="2"/>
<keyword evidence="6 12" id="KW-0418">Kinase</keyword>
<dbReference type="Pfam" id="PF23539">
    <property type="entry name" value="DUF7134"/>
    <property type="match status" value="1"/>
</dbReference>
<protein>
    <recommendedName>
        <fullName evidence="2">histidine kinase</fullName>
        <ecNumber evidence="2">2.7.13.3</ecNumber>
    </recommendedName>
</protein>
<organism evidence="12 13">
    <name type="scientific">Nonomuraea phyllanthi</name>
    <dbReference type="NCBI Taxonomy" id="2219224"/>
    <lineage>
        <taxon>Bacteria</taxon>
        <taxon>Bacillati</taxon>
        <taxon>Actinomycetota</taxon>
        <taxon>Actinomycetes</taxon>
        <taxon>Streptosporangiales</taxon>
        <taxon>Streptosporangiaceae</taxon>
        <taxon>Nonomuraea</taxon>
    </lineage>
</organism>
<proteinExistence type="predicted"/>
<sequence length="383" mass="40840">MATFVGAKADAIRAAVCRHERGVDALWAALVAVVDGLAAGVVAGWPQFVVLHALLVWRRRAPVTVFWAALASAVLIWAVAAPGVVYPVVVVLVALYTLARHRPWHHLWPAAVGVEGVWVTALAVNGVTWEEFAALTAFLAAGGLLGVTVRLRQAHVTQLRERARQLERERDQQVRMAASAERVRIAREMHDVVAHNLAVMVALADGGALAAPASPQRAAEALSAIAATGRRSLGEMHRLLGVLRDGEVTAELSPQPDLDQLDTLVEQVRAAGLPLTLTREGDPPELGEGAGLTIYRIVQEGLTNILKHAGPRATARVRLRFASGGADIEITDDGGGRRAAPALPGRGHGLSGMAERAAAYHGQVDFRPLAEAGWRVHVRLRLT</sequence>
<dbReference type="EMBL" id="VDLX02000022">
    <property type="protein sequence ID" value="KAB8189076.1"/>
    <property type="molecule type" value="Genomic_DNA"/>
</dbReference>
<dbReference type="PANTHER" id="PTHR24421">
    <property type="entry name" value="NITRATE/NITRITE SENSOR PROTEIN NARX-RELATED"/>
    <property type="match status" value="1"/>
</dbReference>
<evidence type="ECO:0000259" key="11">
    <source>
        <dbReference type="Pfam" id="PF23539"/>
    </source>
</evidence>
<dbReference type="CDD" id="cd16917">
    <property type="entry name" value="HATPase_UhpB-NarQ-NarX-like"/>
    <property type="match status" value="1"/>
</dbReference>
<dbReference type="RefSeq" id="WP_139636425.1">
    <property type="nucleotide sequence ID" value="NZ_VDLX02000022.1"/>
</dbReference>
<evidence type="ECO:0000313" key="12">
    <source>
        <dbReference type="EMBL" id="KAB8189076.1"/>
    </source>
</evidence>
<evidence type="ECO:0000256" key="7">
    <source>
        <dbReference type="ARBA" id="ARBA00022840"/>
    </source>
</evidence>
<evidence type="ECO:0000259" key="9">
    <source>
        <dbReference type="Pfam" id="PF02518"/>
    </source>
</evidence>
<accession>A0A5C4VHF9</accession>
<dbReference type="SUPFAM" id="SSF55874">
    <property type="entry name" value="ATPase domain of HSP90 chaperone/DNA topoisomerase II/histidine kinase"/>
    <property type="match status" value="1"/>
</dbReference>
<keyword evidence="7" id="KW-0067">ATP-binding</keyword>
<dbReference type="Gene3D" id="3.30.565.10">
    <property type="entry name" value="Histidine kinase-like ATPase, C-terminal domain"/>
    <property type="match status" value="1"/>
</dbReference>
<keyword evidence="3" id="KW-0597">Phosphoprotein</keyword>
<evidence type="ECO:0000259" key="10">
    <source>
        <dbReference type="Pfam" id="PF07730"/>
    </source>
</evidence>
<dbReference type="Pfam" id="PF02518">
    <property type="entry name" value="HATPase_c"/>
    <property type="match status" value="1"/>
</dbReference>
<dbReference type="GO" id="GO:0005524">
    <property type="term" value="F:ATP binding"/>
    <property type="evidence" value="ECO:0007669"/>
    <property type="project" value="UniProtKB-KW"/>
</dbReference>
<evidence type="ECO:0000256" key="3">
    <source>
        <dbReference type="ARBA" id="ARBA00022553"/>
    </source>
</evidence>
<evidence type="ECO:0000256" key="8">
    <source>
        <dbReference type="ARBA" id="ARBA00023012"/>
    </source>
</evidence>
<dbReference type="InterPro" id="IPR050482">
    <property type="entry name" value="Sensor_HK_TwoCompSys"/>
</dbReference>
<comment type="caution">
    <text evidence="12">The sequence shown here is derived from an EMBL/GenBank/DDBJ whole genome shotgun (WGS) entry which is preliminary data.</text>
</comment>
<keyword evidence="5" id="KW-0547">Nucleotide-binding</keyword>
<dbReference type="InterPro" id="IPR003594">
    <property type="entry name" value="HATPase_dom"/>
</dbReference>
<keyword evidence="13" id="KW-1185">Reference proteome</keyword>
<dbReference type="InterPro" id="IPR055558">
    <property type="entry name" value="DUF7134"/>
</dbReference>
<evidence type="ECO:0000313" key="13">
    <source>
        <dbReference type="Proteomes" id="UP000312512"/>
    </source>
</evidence>
<dbReference type="GO" id="GO:0000155">
    <property type="term" value="F:phosphorelay sensor kinase activity"/>
    <property type="evidence" value="ECO:0007669"/>
    <property type="project" value="InterPro"/>
</dbReference>
<gene>
    <name evidence="12" type="ORF">FH608_042230</name>
</gene>
<dbReference type="GO" id="GO:0046983">
    <property type="term" value="F:protein dimerization activity"/>
    <property type="evidence" value="ECO:0007669"/>
    <property type="project" value="InterPro"/>
</dbReference>
<keyword evidence="4" id="KW-0808">Transferase</keyword>
<name>A0A5C4VHF9_9ACTN</name>